<sequence length="173" mass="18400">MVSVAIAVACLFAAVSTEASAPCNFNGPFQAWRSVNGPGSGGYYMVKTTDPQTPDCPYVLVPRTRLTEGDAVEFTYGSLEDGELTRRTATVSGQGSNIVVTGGDNPGTTTLIFSDYQTCDVVRGPTGGYELWVHADNVHDSSHGCCDTKFYQVTGGNGIRDVYQETCPPLPTQ</sequence>
<name>Q09JV9_ARGMO</name>
<feature type="signal peptide" evidence="1">
    <location>
        <begin position="1"/>
        <end position="19"/>
    </location>
</feature>
<reference evidence="2" key="2">
    <citation type="journal article" date="2008" name="J. Biol. Chem.">
        <title>Structure, function, and evolution of biogenic amine-binding proteins in soft ticks.</title>
        <authorList>
            <person name="Mans B.J."/>
            <person name="Ribeiro J.M."/>
            <person name="Andersen J.F."/>
        </authorList>
    </citation>
    <scope>NUCLEOTIDE SEQUENCE</scope>
    <source>
        <strain evidence="2">AM-38</strain>
        <tissue evidence="2">Adult salivary gland</tissue>
    </source>
</reference>
<organism evidence="2">
    <name type="scientific">Argas monolakensis</name>
    <name type="common">Mono lake bird tick</name>
    <dbReference type="NCBI Taxonomy" id="34602"/>
    <lineage>
        <taxon>Eukaryota</taxon>
        <taxon>Metazoa</taxon>
        <taxon>Ecdysozoa</taxon>
        <taxon>Arthropoda</taxon>
        <taxon>Chelicerata</taxon>
        <taxon>Arachnida</taxon>
        <taxon>Acari</taxon>
        <taxon>Parasitiformes</taxon>
        <taxon>Ixodida</taxon>
        <taxon>Ixodoidea</taxon>
        <taxon>Argasidae</taxon>
        <taxon>Argasinae</taxon>
        <taxon>Argas</taxon>
    </lineage>
</organism>
<dbReference type="Gene3D" id="2.40.128.20">
    <property type="match status" value="1"/>
</dbReference>
<proteinExistence type="evidence at transcript level"/>
<dbReference type="SUPFAM" id="SSF50814">
    <property type="entry name" value="Lipocalins"/>
    <property type="match status" value="1"/>
</dbReference>
<dbReference type="EMBL" id="DQ886737">
    <property type="protein sequence ID" value="ABI52654.1"/>
    <property type="molecule type" value="mRNA"/>
</dbReference>
<dbReference type="InterPro" id="IPR002970">
    <property type="entry name" value="Tick_his-bd"/>
</dbReference>
<feature type="chain" id="PRO_5004167733" evidence="1">
    <location>
        <begin position="20"/>
        <end position="173"/>
    </location>
</feature>
<evidence type="ECO:0000313" key="2">
    <source>
        <dbReference type="EMBL" id="ABI52654.1"/>
    </source>
</evidence>
<keyword evidence="1" id="KW-0732">Signal</keyword>
<dbReference type="AlphaFoldDB" id="Q09JV9"/>
<protein>
    <submittedName>
        <fullName evidence="2">Monotonin</fullName>
    </submittedName>
</protein>
<accession>Q09JV9</accession>
<dbReference type="Pfam" id="PF02098">
    <property type="entry name" value="His_binding"/>
    <property type="match status" value="1"/>
</dbReference>
<reference evidence="2" key="1">
    <citation type="journal article" date="2008" name="Insect Biochem. Mol. Biol.">
        <title>Comparative sialomics between hard and soft ticks: implications for the evolution of blood-feeding behavior.</title>
        <authorList>
            <person name="Mans B.J."/>
            <person name="Andersen J.F."/>
            <person name="Francischetti I.M."/>
            <person name="Valenzuela J.G."/>
            <person name="Schwan T.G."/>
            <person name="Pham V.M."/>
            <person name="Garfield M.K."/>
            <person name="Hammer C.H."/>
            <person name="Ribeiro J.M."/>
        </authorList>
    </citation>
    <scope>NUCLEOTIDE SEQUENCE</scope>
    <source>
        <strain evidence="2">AM-38</strain>
        <tissue evidence="2">Adult salivary gland</tissue>
    </source>
</reference>
<dbReference type="GO" id="GO:0043176">
    <property type="term" value="F:amine binding"/>
    <property type="evidence" value="ECO:0007669"/>
    <property type="project" value="InterPro"/>
</dbReference>
<evidence type="ECO:0000256" key="1">
    <source>
        <dbReference type="SAM" id="SignalP"/>
    </source>
</evidence>
<dbReference type="InterPro" id="IPR012674">
    <property type="entry name" value="Calycin"/>
</dbReference>
<dbReference type="GO" id="GO:0030682">
    <property type="term" value="P:symbiont-mediated perturbation of host defenses"/>
    <property type="evidence" value="ECO:0007669"/>
    <property type="project" value="InterPro"/>
</dbReference>